<feature type="transmembrane region" description="Helical" evidence="1">
    <location>
        <begin position="408"/>
        <end position="425"/>
    </location>
</feature>
<proteinExistence type="predicted"/>
<organism evidence="2 3">
    <name type="scientific">Potamilus streckersoni</name>
    <dbReference type="NCBI Taxonomy" id="2493646"/>
    <lineage>
        <taxon>Eukaryota</taxon>
        <taxon>Metazoa</taxon>
        <taxon>Spiralia</taxon>
        <taxon>Lophotrochozoa</taxon>
        <taxon>Mollusca</taxon>
        <taxon>Bivalvia</taxon>
        <taxon>Autobranchia</taxon>
        <taxon>Heteroconchia</taxon>
        <taxon>Palaeoheterodonta</taxon>
        <taxon>Unionida</taxon>
        <taxon>Unionoidea</taxon>
        <taxon>Unionidae</taxon>
        <taxon>Ambleminae</taxon>
        <taxon>Lampsilini</taxon>
        <taxon>Potamilus</taxon>
    </lineage>
</organism>
<feature type="transmembrane region" description="Helical" evidence="1">
    <location>
        <begin position="184"/>
        <end position="201"/>
    </location>
</feature>
<dbReference type="EMBL" id="JAEAOA010001465">
    <property type="protein sequence ID" value="KAK3601104.1"/>
    <property type="molecule type" value="Genomic_DNA"/>
</dbReference>
<name>A0AAE0SZU2_9BIVA</name>
<evidence type="ECO:0000313" key="2">
    <source>
        <dbReference type="EMBL" id="KAK3601104.1"/>
    </source>
</evidence>
<sequence>MVVGMVNVADVDNDVGYALSSKMASQQDVYTVECNTDAMHYPPRAEIHPMHEYHNYSSQGNDPSDFQGVSPIPNTNSRMPDEGHLSHPQEFPMHPIHGYHGYIPEGNDPNIYQNKISAPHYGAYPMPSNQPNMPPVITNQPYAYSGPIYPPGQGILQTPAGAPTTAPNKDIKPQTKPIIIVKRIFSVVVMLMDIILAWIQLSELNEGGGNIVFGKKRSEISCPKTQVTVFVYIVHLCFSTLCTIVQIINVIGETIYEVTGKKRGYRIVHGFNEVVTKVSVKDIPQFLLMIIAVSNGCVCTNSSKRWPKLIGSYIVARLSSGIRTSTCKQEIKKCECECECCCCCGKSCCPDEYGYTCYLCYFPICSKKFTPCMPVSICKYLGCCEKGCFNCEPSDEDPKFALQILKTLYSYQIILMLANIIVMALKCHN</sequence>
<reference evidence="2" key="2">
    <citation type="journal article" date="2021" name="Genome Biol. Evol.">
        <title>Developing a high-quality reference genome for a parasitic bivalve with doubly uniparental inheritance (Bivalvia: Unionida).</title>
        <authorList>
            <person name="Smith C.H."/>
        </authorList>
    </citation>
    <scope>NUCLEOTIDE SEQUENCE</scope>
    <source>
        <strain evidence="2">CHS0354</strain>
        <tissue evidence="2">Mantle</tissue>
    </source>
</reference>
<keyword evidence="1" id="KW-0812">Transmembrane</keyword>
<dbReference type="Proteomes" id="UP001195483">
    <property type="component" value="Unassembled WGS sequence"/>
</dbReference>
<reference evidence="2" key="1">
    <citation type="journal article" date="2021" name="Genome Biol. Evol.">
        <title>A High-Quality Reference Genome for a Parasitic Bivalve with Doubly Uniparental Inheritance (Bivalvia: Unionida).</title>
        <authorList>
            <person name="Smith C.H."/>
        </authorList>
    </citation>
    <scope>NUCLEOTIDE SEQUENCE</scope>
    <source>
        <strain evidence="2">CHS0354</strain>
    </source>
</reference>
<keyword evidence="1" id="KW-0472">Membrane</keyword>
<keyword evidence="1" id="KW-1133">Transmembrane helix</keyword>
<evidence type="ECO:0000313" key="3">
    <source>
        <dbReference type="Proteomes" id="UP001195483"/>
    </source>
</evidence>
<evidence type="ECO:0000256" key="1">
    <source>
        <dbReference type="SAM" id="Phobius"/>
    </source>
</evidence>
<dbReference type="AlphaFoldDB" id="A0AAE0SZU2"/>
<accession>A0AAE0SZU2</accession>
<feature type="transmembrane region" description="Helical" evidence="1">
    <location>
        <begin position="229"/>
        <end position="252"/>
    </location>
</feature>
<comment type="caution">
    <text evidence="2">The sequence shown here is derived from an EMBL/GenBank/DDBJ whole genome shotgun (WGS) entry which is preliminary data.</text>
</comment>
<reference evidence="2" key="3">
    <citation type="submission" date="2023-05" db="EMBL/GenBank/DDBJ databases">
        <authorList>
            <person name="Smith C.H."/>
        </authorList>
    </citation>
    <scope>NUCLEOTIDE SEQUENCE</scope>
    <source>
        <strain evidence="2">CHS0354</strain>
        <tissue evidence="2">Mantle</tissue>
    </source>
</reference>
<gene>
    <name evidence="2" type="ORF">CHS0354_024824</name>
</gene>
<protein>
    <submittedName>
        <fullName evidence="2">Uncharacterized protein</fullName>
    </submittedName>
</protein>
<keyword evidence="3" id="KW-1185">Reference proteome</keyword>